<reference evidence="1 2" key="1">
    <citation type="submission" date="2021-06" db="EMBL/GenBank/DDBJ databases">
        <authorList>
            <person name="Palmer J.M."/>
        </authorList>
    </citation>
    <scope>NUCLEOTIDE SEQUENCE [LARGE SCALE GENOMIC DNA]</scope>
    <source>
        <strain evidence="1 2">GA_2019</strain>
        <tissue evidence="1">Muscle</tissue>
    </source>
</reference>
<organism evidence="1 2">
    <name type="scientific">Goodea atripinnis</name>
    <dbReference type="NCBI Taxonomy" id="208336"/>
    <lineage>
        <taxon>Eukaryota</taxon>
        <taxon>Metazoa</taxon>
        <taxon>Chordata</taxon>
        <taxon>Craniata</taxon>
        <taxon>Vertebrata</taxon>
        <taxon>Euteleostomi</taxon>
        <taxon>Actinopterygii</taxon>
        <taxon>Neopterygii</taxon>
        <taxon>Teleostei</taxon>
        <taxon>Neoteleostei</taxon>
        <taxon>Acanthomorphata</taxon>
        <taxon>Ovalentaria</taxon>
        <taxon>Atherinomorphae</taxon>
        <taxon>Cyprinodontiformes</taxon>
        <taxon>Goodeidae</taxon>
        <taxon>Goodea</taxon>
    </lineage>
</organism>
<feature type="non-terminal residue" evidence="1">
    <location>
        <position position="1"/>
    </location>
</feature>
<name>A0ABV0NSC0_9TELE</name>
<keyword evidence="2" id="KW-1185">Reference proteome</keyword>
<dbReference type="EMBL" id="JAHRIO010050309">
    <property type="protein sequence ID" value="MEQ2174324.1"/>
    <property type="molecule type" value="Genomic_DNA"/>
</dbReference>
<evidence type="ECO:0000313" key="2">
    <source>
        <dbReference type="Proteomes" id="UP001476798"/>
    </source>
</evidence>
<gene>
    <name evidence="1" type="ORF">GOODEAATRI_006839</name>
</gene>
<sequence>HTALSVCHYMCCSALAHIFVSDFQHVYMLAVILVSEKPPVAVFPHLALDLSPTVRVKIVPCCAQTALCALVLCRNLGECGGRNTQEMVLLPKQLREIFFKLVDMIVLGLEKRLCL</sequence>
<proteinExistence type="predicted"/>
<comment type="caution">
    <text evidence="1">The sequence shown here is derived from an EMBL/GenBank/DDBJ whole genome shotgun (WGS) entry which is preliminary data.</text>
</comment>
<accession>A0ABV0NSC0</accession>
<dbReference type="Proteomes" id="UP001476798">
    <property type="component" value="Unassembled WGS sequence"/>
</dbReference>
<evidence type="ECO:0000313" key="1">
    <source>
        <dbReference type="EMBL" id="MEQ2174324.1"/>
    </source>
</evidence>
<protein>
    <submittedName>
        <fullName evidence="1">Uncharacterized protein</fullName>
    </submittedName>
</protein>